<evidence type="ECO:0000256" key="1">
    <source>
        <dbReference type="SAM" id="MobiDB-lite"/>
    </source>
</evidence>
<comment type="caution">
    <text evidence="2">The sequence shown here is derived from an EMBL/GenBank/DDBJ whole genome shotgun (WGS) entry which is preliminary data.</text>
</comment>
<accession>A0AA38FVB2</accession>
<evidence type="ECO:0000313" key="2">
    <source>
        <dbReference type="EMBL" id="KAH9309929.1"/>
    </source>
</evidence>
<name>A0AA38FVB2_TAXCH</name>
<keyword evidence="3" id="KW-1185">Reference proteome</keyword>
<evidence type="ECO:0000313" key="3">
    <source>
        <dbReference type="Proteomes" id="UP000824469"/>
    </source>
</evidence>
<feature type="region of interest" description="Disordered" evidence="1">
    <location>
        <begin position="68"/>
        <end position="93"/>
    </location>
</feature>
<protein>
    <submittedName>
        <fullName evidence="2">Uncharacterized protein</fullName>
    </submittedName>
</protein>
<sequence length="150" mass="16052">ALEANGHASSPISSPDYSRAADLLGLAQLYPDSPDSEQLDINQPVVDPISQSAGNNALFDDKVLAADTSHSSPIMDSKPAEPESADTKRDNRRADMVSSILSKLQRAFKALKAWEAFTESTRTAIADDCSELIKLAEHLANDSGSPRAKN</sequence>
<gene>
    <name evidence="2" type="ORF">KI387_037840</name>
</gene>
<dbReference type="EMBL" id="JAHRHJ020000007">
    <property type="protein sequence ID" value="KAH9309929.1"/>
    <property type="molecule type" value="Genomic_DNA"/>
</dbReference>
<proteinExistence type="predicted"/>
<feature type="non-terminal residue" evidence="2">
    <location>
        <position position="150"/>
    </location>
</feature>
<feature type="non-terminal residue" evidence="2">
    <location>
        <position position="1"/>
    </location>
</feature>
<dbReference type="Proteomes" id="UP000824469">
    <property type="component" value="Unassembled WGS sequence"/>
</dbReference>
<organism evidence="2 3">
    <name type="scientific">Taxus chinensis</name>
    <name type="common">Chinese yew</name>
    <name type="synonym">Taxus wallichiana var. chinensis</name>
    <dbReference type="NCBI Taxonomy" id="29808"/>
    <lineage>
        <taxon>Eukaryota</taxon>
        <taxon>Viridiplantae</taxon>
        <taxon>Streptophyta</taxon>
        <taxon>Embryophyta</taxon>
        <taxon>Tracheophyta</taxon>
        <taxon>Spermatophyta</taxon>
        <taxon>Pinopsida</taxon>
        <taxon>Pinidae</taxon>
        <taxon>Conifers II</taxon>
        <taxon>Cupressales</taxon>
        <taxon>Taxaceae</taxon>
        <taxon>Taxus</taxon>
    </lineage>
</organism>
<reference evidence="2 3" key="1">
    <citation type="journal article" date="2021" name="Nat. Plants">
        <title>The Taxus genome provides insights into paclitaxel biosynthesis.</title>
        <authorList>
            <person name="Xiong X."/>
            <person name="Gou J."/>
            <person name="Liao Q."/>
            <person name="Li Y."/>
            <person name="Zhou Q."/>
            <person name="Bi G."/>
            <person name="Li C."/>
            <person name="Du R."/>
            <person name="Wang X."/>
            <person name="Sun T."/>
            <person name="Guo L."/>
            <person name="Liang H."/>
            <person name="Lu P."/>
            <person name="Wu Y."/>
            <person name="Zhang Z."/>
            <person name="Ro D.K."/>
            <person name="Shang Y."/>
            <person name="Huang S."/>
            <person name="Yan J."/>
        </authorList>
    </citation>
    <scope>NUCLEOTIDE SEQUENCE [LARGE SCALE GENOMIC DNA]</scope>
    <source>
        <strain evidence="2">Ta-2019</strain>
    </source>
</reference>
<dbReference type="AlphaFoldDB" id="A0AA38FVB2"/>
<feature type="compositionally biased region" description="Basic and acidic residues" evidence="1">
    <location>
        <begin position="78"/>
        <end position="93"/>
    </location>
</feature>